<gene>
    <name evidence="1" type="ORF">DEBURN_LOCUS4861</name>
</gene>
<evidence type="ECO:0000313" key="1">
    <source>
        <dbReference type="EMBL" id="CAG8504711.1"/>
    </source>
</evidence>
<sequence length="208" mass="24247">MYKYINTLVGVVMVVTFITVSAAKKYFQLDECQHNENEKKEAHKKETIAKKRLTHFSHEGCALASLWNSQRPLGECNKPFKSSPLVPDEEKQDMNIVISSRFIRHANTSVLKICDQKMNDQGDDNQYNDEERYDDKYEEIYANGNCENRESNSICYKNSQNKKSDELVKCDITDEEKSKAANYLVHSFDDLDIILKFQDLIHKIFCHF</sequence>
<dbReference type="Proteomes" id="UP000789706">
    <property type="component" value="Unassembled WGS sequence"/>
</dbReference>
<keyword evidence="2" id="KW-1185">Reference proteome</keyword>
<accession>A0A9N8ZQR6</accession>
<protein>
    <submittedName>
        <fullName evidence="1">7981_t:CDS:1</fullName>
    </submittedName>
</protein>
<comment type="caution">
    <text evidence="1">The sequence shown here is derived from an EMBL/GenBank/DDBJ whole genome shotgun (WGS) entry which is preliminary data.</text>
</comment>
<name>A0A9N8ZQR6_9GLOM</name>
<dbReference type="OrthoDB" id="2454747at2759"/>
<reference evidence="1" key="1">
    <citation type="submission" date="2021-06" db="EMBL/GenBank/DDBJ databases">
        <authorList>
            <person name="Kallberg Y."/>
            <person name="Tangrot J."/>
            <person name="Rosling A."/>
        </authorList>
    </citation>
    <scope>NUCLEOTIDE SEQUENCE</scope>
    <source>
        <strain evidence="1">AZ414A</strain>
    </source>
</reference>
<evidence type="ECO:0000313" key="2">
    <source>
        <dbReference type="Proteomes" id="UP000789706"/>
    </source>
</evidence>
<dbReference type="AlphaFoldDB" id="A0A9N8ZQR6"/>
<organism evidence="1 2">
    <name type="scientific">Diversispora eburnea</name>
    <dbReference type="NCBI Taxonomy" id="1213867"/>
    <lineage>
        <taxon>Eukaryota</taxon>
        <taxon>Fungi</taxon>
        <taxon>Fungi incertae sedis</taxon>
        <taxon>Mucoromycota</taxon>
        <taxon>Glomeromycotina</taxon>
        <taxon>Glomeromycetes</taxon>
        <taxon>Diversisporales</taxon>
        <taxon>Diversisporaceae</taxon>
        <taxon>Diversispora</taxon>
    </lineage>
</organism>
<proteinExistence type="predicted"/>
<dbReference type="EMBL" id="CAJVPK010000398">
    <property type="protein sequence ID" value="CAG8504711.1"/>
    <property type="molecule type" value="Genomic_DNA"/>
</dbReference>